<dbReference type="EMBL" id="MU003493">
    <property type="protein sequence ID" value="KAF2476930.1"/>
    <property type="molecule type" value="Genomic_DNA"/>
</dbReference>
<accession>A0ACB6RF32</accession>
<comment type="caution">
    <text evidence="1">The sequence shown here is derived from an EMBL/GenBank/DDBJ whole genome shotgun (WGS) entry which is preliminary data.</text>
</comment>
<name>A0ACB6RF32_9PLEO</name>
<gene>
    <name evidence="1" type="ORF">BDR25DRAFT_208753</name>
</gene>
<keyword evidence="2" id="KW-1185">Reference proteome</keyword>
<reference evidence="1" key="1">
    <citation type="journal article" date="2020" name="Stud. Mycol.">
        <title>101 Dothideomycetes genomes: a test case for predicting lifestyles and emergence of pathogens.</title>
        <authorList>
            <person name="Haridas S."/>
            <person name="Albert R."/>
            <person name="Binder M."/>
            <person name="Bloem J."/>
            <person name="Labutti K."/>
            <person name="Salamov A."/>
            <person name="Andreopoulos B."/>
            <person name="Baker S."/>
            <person name="Barry K."/>
            <person name="Bills G."/>
            <person name="Bluhm B."/>
            <person name="Cannon C."/>
            <person name="Castanera R."/>
            <person name="Culley D."/>
            <person name="Daum C."/>
            <person name="Ezra D."/>
            <person name="Gonzalez J."/>
            <person name="Henrissat B."/>
            <person name="Kuo A."/>
            <person name="Liang C."/>
            <person name="Lipzen A."/>
            <person name="Lutzoni F."/>
            <person name="Magnuson J."/>
            <person name="Mondo S."/>
            <person name="Nolan M."/>
            <person name="Ohm R."/>
            <person name="Pangilinan J."/>
            <person name="Park H.-J."/>
            <person name="Ramirez L."/>
            <person name="Alfaro M."/>
            <person name="Sun H."/>
            <person name="Tritt A."/>
            <person name="Yoshinaga Y."/>
            <person name="Zwiers L.-H."/>
            <person name="Turgeon B."/>
            <person name="Goodwin S."/>
            <person name="Spatafora J."/>
            <person name="Crous P."/>
            <person name="Grigoriev I."/>
        </authorList>
    </citation>
    <scope>NUCLEOTIDE SEQUENCE</scope>
    <source>
        <strain evidence="1">ATCC 200398</strain>
    </source>
</reference>
<sequence>MSEPIRRPDLVVSIDFGMTCTGVAFCNVSTGALDSVRHIQRWPGRTQANENKVPTLLVYPQGSSTPSSWGFLAETAQEQGGDGSESREWFKIMLDEDLLEQMRRTSNDPSKVPRIHEVEKWYSYCDYFRFLYRCIEARLKGELACRWEDANIEFIFSVPTTWKPNPTVERFRSIISRAGFGQVASHSAVIGLTEAEAAAVHTARNTPAIFQENDILFVCDVGGGTTDLSVFRVRNTNSFGGSLNLQQIDTVFGATIGSAQLDSLFEKFVLERLQLANRILPMALEDLSQTAWEMRISKEYQNAKCDYGSDESFADTETFSVRVPKLDRQYMNDQYGIRGGDMNFRRDDLRQFFDAQIVKLFDMIDKQFVRLQQKLPQEQVAHMVLSGGLGNSAYVRDRLRDRYASGNASHFNARNLQIRVAPDPQLVVCKGNVADRVQKLKNGQSVLGWRCCRSSYGTLCKMVYNPQNPAHHGARTQLDPLDGQIYIMDYIDWFIKQGEPVSSDHPIVRNFRRKCSPATPQNPNPPRVFPTEIISSDVDKSMLPLTMSSFDSDFSSLPLSTFKLKNRHWWNSGKKYHRVDYVVKVNLGAADISFELWHQGVKLSKDNSIKVEWHASAAPDPNSYGDYVDFPMNSLPSAQGPTINAGSRGIGRKPLPVGMNINGVQGGFGKFGINLPNGSSAPFSNRSSVW</sequence>
<organism evidence="1 2">
    <name type="scientific">Lindgomyces ingoldianus</name>
    <dbReference type="NCBI Taxonomy" id="673940"/>
    <lineage>
        <taxon>Eukaryota</taxon>
        <taxon>Fungi</taxon>
        <taxon>Dikarya</taxon>
        <taxon>Ascomycota</taxon>
        <taxon>Pezizomycotina</taxon>
        <taxon>Dothideomycetes</taxon>
        <taxon>Pleosporomycetidae</taxon>
        <taxon>Pleosporales</taxon>
        <taxon>Lindgomycetaceae</taxon>
        <taxon>Lindgomyces</taxon>
    </lineage>
</organism>
<dbReference type="Proteomes" id="UP000799755">
    <property type="component" value="Unassembled WGS sequence"/>
</dbReference>
<evidence type="ECO:0000313" key="1">
    <source>
        <dbReference type="EMBL" id="KAF2476930.1"/>
    </source>
</evidence>
<protein>
    <submittedName>
        <fullName evidence="1">Uncharacterized protein</fullName>
    </submittedName>
</protein>
<proteinExistence type="predicted"/>
<evidence type="ECO:0000313" key="2">
    <source>
        <dbReference type="Proteomes" id="UP000799755"/>
    </source>
</evidence>